<dbReference type="CDD" id="cd15523">
    <property type="entry name" value="PHD_PHF21A"/>
    <property type="match status" value="1"/>
</dbReference>
<keyword evidence="4 10" id="KW-0863">Zinc-finger</keyword>
<evidence type="ECO:0000259" key="13">
    <source>
        <dbReference type="PROSITE" id="PS50016"/>
    </source>
</evidence>
<dbReference type="GO" id="GO:0008270">
    <property type="term" value="F:zinc ion binding"/>
    <property type="evidence" value="ECO:0007669"/>
    <property type="project" value="UniProtKB-KW"/>
</dbReference>
<evidence type="ECO:0000313" key="14">
    <source>
        <dbReference type="Ensembl" id="ENSEBUP00000027380.1"/>
    </source>
</evidence>
<feature type="compositionally biased region" description="Low complexity" evidence="12">
    <location>
        <begin position="258"/>
        <end position="280"/>
    </location>
</feature>
<evidence type="ECO:0000256" key="8">
    <source>
        <dbReference type="ARBA" id="ARBA00023163"/>
    </source>
</evidence>
<dbReference type="PANTHER" id="PTHR24102:SF28">
    <property type="entry name" value="PHD-TYPE DOMAIN-CONTAINING PROTEIN"/>
    <property type="match status" value="1"/>
</dbReference>
<dbReference type="InterPro" id="IPR013083">
    <property type="entry name" value="Znf_RING/FYVE/PHD"/>
</dbReference>
<keyword evidence="15" id="KW-1185">Reference proteome</keyword>
<evidence type="ECO:0000256" key="4">
    <source>
        <dbReference type="ARBA" id="ARBA00022771"/>
    </source>
</evidence>
<comment type="subcellular location">
    <subcellularLocation>
        <location evidence="1">Nucleus</location>
    </subcellularLocation>
</comment>
<keyword evidence="8" id="KW-0804">Transcription</keyword>
<feature type="region of interest" description="Disordered" evidence="12">
    <location>
        <begin position="218"/>
        <end position="237"/>
    </location>
</feature>
<keyword evidence="11" id="KW-0175">Coiled coil</keyword>
<accession>A0A8C4RCI3</accession>
<reference evidence="14" key="2">
    <citation type="submission" date="2025-09" db="UniProtKB">
        <authorList>
            <consortium name="Ensembl"/>
        </authorList>
    </citation>
    <scope>IDENTIFICATION</scope>
</reference>
<dbReference type="GO" id="GO:0003677">
    <property type="term" value="F:DNA binding"/>
    <property type="evidence" value="ECO:0007669"/>
    <property type="project" value="UniProtKB-KW"/>
</dbReference>
<feature type="compositionally biased region" description="Polar residues" evidence="12">
    <location>
        <begin position="460"/>
        <end position="477"/>
    </location>
</feature>
<dbReference type="Gene3D" id="3.30.40.10">
    <property type="entry name" value="Zinc/RING finger domain, C3HC4 (zinc finger)"/>
    <property type="match status" value="1"/>
</dbReference>
<dbReference type="InterPro" id="IPR001965">
    <property type="entry name" value="Znf_PHD"/>
</dbReference>
<proteinExistence type="predicted"/>
<keyword evidence="7" id="KW-0238">DNA-binding</keyword>
<evidence type="ECO:0000256" key="10">
    <source>
        <dbReference type="PROSITE-ProRule" id="PRU00146"/>
    </source>
</evidence>
<dbReference type="SMART" id="SM00249">
    <property type="entry name" value="PHD"/>
    <property type="match status" value="1"/>
</dbReference>
<dbReference type="SUPFAM" id="SSF57903">
    <property type="entry name" value="FYVE/PHD zinc finger"/>
    <property type="match status" value="1"/>
</dbReference>
<evidence type="ECO:0000256" key="11">
    <source>
        <dbReference type="SAM" id="Coils"/>
    </source>
</evidence>
<dbReference type="PROSITE" id="PS01359">
    <property type="entry name" value="ZF_PHD_1"/>
    <property type="match status" value="1"/>
</dbReference>
<evidence type="ECO:0000256" key="5">
    <source>
        <dbReference type="ARBA" id="ARBA00022833"/>
    </source>
</evidence>
<evidence type="ECO:0000256" key="2">
    <source>
        <dbReference type="ARBA" id="ARBA00022553"/>
    </source>
</evidence>
<keyword evidence="2" id="KW-0597">Phosphoprotein</keyword>
<organism evidence="14 15">
    <name type="scientific">Eptatretus burgeri</name>
    <name type="common">Inshore hagfish</name>
    <dbReference type="NCBI Taxonomy" id="7764"/>
    <lineage>
        <taxon>Eukaryota</taxon>
        <taxon>Metazoa</taxon>
        <taxon>Chordata</taxon>
        <taxon>Craniata</taxon>
        <taxon>Vertebrata</taxon>
        <taxon>Cyclostomata</taxon>
        <taxon>Myxini</taxon>
        <taxon>Myxiniformes</taxon>
        <taxon>Myxinidae</taxon>
        <taxon>Eptatretinae</taxon>
        <taxon>Eptatretus</taxon>
    </lineage>
</organism>
<dbReference type="InterPro" id="IPR019786">
    <property type="entry name" value="Zinc_finger_PHD-type_CS"/>
</dbReference>
<keyword evidence="3" id="KW-0479">Metal-binding</keyword>
<keyword evidence="6" id="KW-0805">Transcription regulation</keyword>
<evidence type="ECO:0000313" key="15">
    <source>
        <dbReference type="Proteomes" id="UP000694388"/>
    </source>
</evidence>
<keyword evidence="5" id="KW-0862">Zinc</keyword>
<evidence type="ECO:0000256" key="12">
    <source>
        <dbReference type="SAM" id="MobiDB-lite"/>
    </source>
</evidence>
<name>A0A8C4RCI3_EPTBU</name>
<dbReference type="GeneTree" id="ENSGT00940000156124"/>
<dbReference type="Pfam" id="PF00628">
    <property type="entry name" value="PHD"/>
    <property type="match status" value="1"/>
</dbReference>
<evidence type="ECO:0000256" key="3">
    <source>
        <dbReference type="ARBA" id="ARBA00022723"/>
    </source>
</evidence>
<dbReference type="FunFam" id="3.30.40.10:FF:000001">
    <property type="entry name" value="chromodomain-helicase-DNA-binding protein 3 isoform X1"/>
    <property type="match status" value="1"/>
</dbReference>
<evidence type="ECO:0000256" key="1">
    <source>
        <dbReference type="ARBA" id="ARBA00004123"/>
    </source>
</evidence>
<dbReference type="PROSITE" id="PS50016">
    <property type="entry name" value="ZF_PHD_2"/>
    <property type="match status" value="1"/>
</dbReference>
<evidence type="ECO:0000256" key="7">
    <source>
        <dbReference type="ARBA" id="ARBA00023125"/>
    </source>
</evidence>
<dbReference type="InterPro" id="IPR011011">
    <property type="entry name" value="Znf_FYVE_PHD"/>
</dbReference>
<protein>
    <recommendedName>
        <fullName evidence="13">PHD-type domain-containing protein</fullName>
    </recommendedName>
</protein>
<dbReference type="AlphaFoldDB" id="A0A8C4RCI3"/>
<reference evidence="14" key="1">
    <citation type="submission" date="2025-08" db="UniProtKB">
        <authorList>
            <consortium name="Ensembl"/>
        </authorList>
    </citation>
    <scope>IDENTIFICATION</scope>
</reference>
<keyword evidence="9" id="KW-0539">Nucleus</keyword>
<dbReference type="Proteomes" id="UP000694388">
    <property type="component" value="Unplaced"/>
</dbReference>
<evidence type="ECO:0000256" key="9">
    <source>
        <dbReference type="ARBA" id="ARBA00023242"/>
    </source>
</evidence>
<dbReference type="Ensembl" id="ENSEBUT00000027957.1">
    <property type="protein sequence ID" value="ENSEBUP00000027380.1"/>
    <property type="gene ID" value="ENSEBUG00000016766.1"/>
</dbReference>
<dbReference type="GO" id="GO:0005634">
    <property type="term" value="C:nucleus"/>
    <property type="evidence" value="ECO:0007669"/>
    <property type="project" value="UniProtKB-SubCell"/>
</dbReference>
<evidence type="ECO:0000256" key="6">
    <source>
        <dbReference type="ARBA" id="ARBA00023015"/>
    </source>
</evidence>
<dbReference type="PANTHER" id="PTHR24102">
    <property type="entry name" value="PHD FINGER PROTEIN"/>
    <property type="match status" value="1"/>
</dbReference>
<feature type="region of interest" description="Disordered" evidence="12">
    <location>
        <begin position="410"/>
        <end position="478"/>
    </location>
</feature>
<sequence>MRGVFSSAVLDSPSKSPQKVVKMDLAGLQEALKLEIQYHQKLVSQMKQDPQNSELKKQLHDRQAKITVLSEKQKKVVEQLRKDLLTKQQASNAPKPAVTMVTSLSNGPKVPSTTSDLASVPINLQTTSKLLSENVVRILPKMPSQSQSALPLASSPIKVPQLSSVHRLTGRAPSSLPQVRPKPYSAVVSPVQATTQSTTTLTLQKPTTLLTVRSPLLSGAETTSPTHGRPLNGQPLAPRSIQSQLRTPGLASQPGTPSPSSASSSSSASSISSSSSSVSPGLVQLSATSTLLNRESGSRQDGVVQEMVSCKHSTRMAVEKVTPRGYEPGIANTMQLEHKNQSSTFAEPVPRLKKDENPEKVSFLGSLGLVTFDQLEEMQSRRQERKRRTTANPIYSGALFEPERKRSTITYLNNPVQPGTRKRGRPPKYASVLAGLPPPNQPVQQPVSTGVASEQDRPNGISSPRTSPAHTGSSPCPSTDGDIHEDFCSVCKRSGQLLMCDTCSRVYHLECLDPPLKNIPKGMWICPKCQEQALRKEDAFPWPGTLAIVHSYIAHKAAKEEEKRKLLKRSNELKQEREQLEQKAKQLSNVIMKCMETRTALLTKQKEAQGTLDKIRKLIELVQVGHGSKFLPAPLAIPAASTPSSTAAAAPLLIITTLADPGTPGGLLAIPATPTAAPAATVLAQIQAVPSSEPSH</sequence>
<feature type="coiled-coil region" evidence="11">
    <location>
        <begin position="556"/>
        <end position="597"/>
    </location>
</feature>
<feature type="region of interest" description="Disordered" evidence="12">
    <location>
        <begin position="244"/>
        <end position="280"/>
    </location>
</feature>
<dbReference type="InterPro" id="IPR019787">
    <property type="entry name" value="Znf_PHD-finger"/>
</dbReference>
<feature type="domain" description="PHD-type" evidence="13">
    <location>
        <begin position="485"/>
        <end position="532"/>
    </location>
</feature>